<dbReference type="HOGENOM" id="CLU_3021757_0_0_9"/>
<gene>
    <name evidence="1" type="ORF">ANASTE_00195</name>
</gene>
<accession>B1C655</accession>
<proteinExistence type="predicted"/>
<keyword evidence="2" id="KW-1185">Reference proteome</keyword>
<sequence length="55" mass="6920">MNSQYNYRIKNDFLNKMIYLSFGIYNFKNYNMIKKVLILPKRCYYTIYLKFLFIL</sequence>
<evidence type="ECO:0000313" key="1">
    <source>
        <dbReference type="EMBL" id="EDS73340.1"/>
    </source>
</evidence>
<evidence type="ECO:0000313" key="2">
    <source>
        <dbReference type="Proteomes" id="UP000005178"/>
    </source>
</evidence>
<dbReference type="AlphaFoldDB" id="B1C655"/>
<protein>
    <submittedName>
        <fullName evidence="1">Uncharacterized protein</fullName>
    </submittedName>
</protein>
<reference evidence="1" key="1">
    <citation type="submission" date="2008-01" db="EMBL/GenBank/DDBJ databases">
        <authorList>
            <person name="Fulton L."/>
            <person name="Clifton S."/>
            <person name="Fulton B."/>
            <person name="Xu J."/>
            <person name="Minx P."/>
            <person name="Pepin K.H."/>
            <person name="Johnson M."/>
            <person name="Thiruvilangam P."/>
            <person name="Bhonagiri V."/>
            <person name="Nash W.E."/>
            <person name="Mardis E.R."/>
            <person name="Wilson R.K."/>
        </authorList>
    </citation>
    <scope>NUCLEOTIDE SEQUENCE [LARGE SCALE GENOMIC DNA]</scope>
    <source>
        <strain evidence="1">DSM 17244</strain>
    </source>
</reference>
<dbReference type="EMBL" id="ABIL02000004">
    <property type="protein sequence ID" value="EDS73340.1"/>
    <property type="molecule type" value="Genomic_DNA"/>
</dbReference>
<name>B1C655_9FIRM</name>
<dbReference type="STRING" id="445971.ANASTE_00195"/>
<dbReference type="Proteomes" id="UP000005178">
    <property type="component" value="Unassembled WGS sequence"/>
</dbReference>
<comment type="caution">
    <text evidence="1">The sequence shown here is derived from an EMBL/GenBank/DDBJ whole genome shotgun (WGS) entry which is preliminary data.</text>
</comment>
<reference evidence="1" key="2">
    <citation type="submission" date="2013-08" db="EMBL/GenBank/DDBJ databases">
        <title>Draft genome sequence of Anaerofustis stercorihominis (DSM 17244).</title>
        <authorList>
            <person name="Sudarsanam P."/>
            <person name="Ley R."/>
            <person name="Guruge J."/>
            <person name="Turnbaugh P.J."/>
            <person name="Mahowald M."/>
            <person name="Liep D."/>
            <person name="Gordon J."/>
        </authorList>
    </citation>
    <scope>NUCLEOTIDE SEQUENCE</scope>
    <source>
        <strain evidence="1">DSM 17244</strain>
    </source>
</reference>
<organism evidence="1 2">
    <name type="scientific">Anaerofustis stercorihominis DSM 17244</name>
    <dbReference type="NCBI Taxonomy" id="445971"/>
    <lineage>
        <taxon>Bacteria</taxon>
        <taxon>Bacillati</taxon>
        <taxon>Bacillota</taxon>
        <taxon>Clostridia</taxon>
        <taxon>Eubacteriales</taxon>
        <taxon>Eubacteriaceae</taxon>
        <taxon>Anaerofustis</taxon>
    </lineage>
</organism>